<feature type="region of interest" description="Disordered" evidence="2">
    <location>
        <begin position="1"/>
        <end position="38"/>
    </location>
</feature>
<dbReference type="PANTHER" id="PTHR13261">
    <property type="entry name" value="BRCA2 AND CDKN1A INTERACTING PROTEIN"/>
    <property type="match status" value="1"/>
</dbReference>
<evidence type="ECO:0000313" key="4">
    <source>
        <dbReference type="Proteomes" id="UP000823046"/>
    </source>
</evidence>
<evidence type="ECO:0000313" key="3">
    <source>
        <dbReference type="EMBL" id="KAF8819588.1"/>
    </source>
</evidence>
<comment type="caution">
    <text evidence="3">The sequence shown here is derived from an EMBL/GenBank/DDBJ whole genome shotgun (WGS) entry which is preliminary data.</text>
</comment>
<dbReference type="Pfam" id="PF13862">
    <property type="entry name" value="BCCIP"/>
    <property type="match status" value="1"/>
</dbReference>
<dbReference type="EMBL" id="JADAQX010000684">
    <property type="protein sequence ID" value="KAF8819588.1"/>
    <property type="molecule type" value="Genomic_DNA"/>
</dbReference>
<keyword evidence="4" id="KW-1185">Reference proteome</keyword>
<evidence type="ECO:0000256" key="1">
    <source>
        <dbReference type="ARBA" id="ARBA00006781"/>
    </source>
</evidence>
<dbReference type="PANTHER" id="PTHR13261:SF0">
    <property type="entry name" value="BRCA2 AND CDKN1A-INTERACTING PROTEIN"/>
    <property type="match status" value="1"/>
</dbReference>
<evidence type="ECO:0008006" key="5">
    <source>
        <dbReference type="Google" id="ProtNLM"/>
    </source>
</evidence>
<gene>
    <name evidence="3" type="ORF">IE077_000796</name>
</gene>
<organism evidence="3 4">
    <name type="scientific">Cardiosporidium cionae</name>
    <dbReference type="NCBI Taxonomy" id="476202"/>
    <lineage>
        <taxon>Eukaryota</taxon>
        <taxon>Sar</taxon>
        <taxon>Alveolata</taxon>
        <taxon>Apicomplexa</taxon>
        <taxon>Aconoidasida</taxon>
        <taxon>Nephromycida</taxon>
        <taxon>Cardiosporidium</taxon>
    </lineage>
</organism>
<name>A0ABQ7J6J2_9APIC</name>
<accession>A0ABQ7J6J2</accession>
<comment type="similarity">
    <text evidence="1">Belongs to the BCP1 family.</text>
</comment>
<protein>
    <recommendedName>
        <fullName evidence="5">Protein BCCIP homolog</fullName>
    </recommendedName>
</protein>
<proteinExistence type="inferred from homology"/>
<sequence length="318" mass="35908">MKKRKANSRSASDSDGEEDDVLTYSYQPKSANLKHGDDSPGGDWIDASFDFCDPCEDDIQNVKALLINGGLYPGSLVTDSVVKCLCNQGNIGAIVKAENEESDSAVAVLSILNVQQYDEMKCVKNFLLSLARQHASSSVFREFETILNSPTNSVGYFVNERFINLPPSLVPQMFTVIQEDILWSQNIPEMPVEERPFYSFSHLIGYSIFYSRDEGIPFEKKQKAGSMSDNISVFYRKFEEEELFNASELCFCWSTNQQVRLNCESQSPSENSNSPKTQTFQEKKMIYVVPYSKLSSVIKHLKEREPIDLNAKIETLTA</sequence>
<evidence type="ECO:0000256" key="2">
    <source>
        <dbReference type="SAM" id="MobiDB-lite"/>
    </source>
</evidence>
<dbReference type="InterPro" id="IPR025602">
    <property type="entry name" value="BCP1_family"/>
</dbReference>
<dbReference type="Proteomes" id="UP000823046">
    <property type="component" value="Unassembled WGS sequence"/>
</dbReference>
<reference evidence="3 4" key="1">
    <citation type="journal article" date="2020" name="bioRxiv">
        <title>Metabolic contributions of an alphaproteobacterial endosymbiont in the apicomplexan Cardiosporidium cionae.</title>
        <authorList>
            <person name="Hunter E.S."/>
            <person name="Paight C.J."/>
            <person name="Lane C.E."/>
        </authorList>
    </citation>
    <scope>NUCLEOTIDE SEQUENCE [LARGE SCALE GENOMIC DNA]</scope>
    <source>
        <strain evidence="3">ESH_2018</strain>
    </source>
</reference>